<keyword evidence="1" id="KW-1133">Transmembrane helix</keyword>
<comment type="caution">
    <text evidence="2">The sequence shown here is derived from an EMBL/GenBank/DDBJ whole genome shotgun (WGS) entry which is preliminary data.</text>
</comment>
<keyword evidence="1" id="KW-0812">Transmembrane</keyword>
<accession>A0A8J5WK30</accession>
<dbReference type="EMBL" id="JAAALK010000080">
    <property type="protein sequence ID" value="KAG8091985.1"/>
    <property type="molecule type" value="Genomic_DNA"/>
</dbReference>
<evidence type="ECO:0000256" key="1">
    <source>
        <dbReference type="SAM" id="Phobius"/>
    </source>
</evidence>
<dbReference type="Proteomes" id="UP000729402">
    <property type="component" value="Unassembled WGS sequence"/>
</dbReference>
<organism evidence="2 3">
    <name type="scientific">Zizania palustris</name>
    <name type="common">Northern wild rice</name>
    <dbReference type="NCBI Taxonomy" id="103762"/>
    <lineage>
        <taxon>Eukaryota</taxon>
        <taxon>Viridiplantae</taxon>
        <taxon>Streptophyta</taxon>
        <taxon>Embryophyta</taxon>
        <taxon>Tracheophyta</taxon>
        <taxon>Spermatophyta</taxon>
        <taxon>Magnoliopsida</taxon>
        <taxon>Liliopsida</taxon>
        <taxon>Poales</taxon>
        <taxon>Poaceae</taxon>
        <taxon>BOP clade</taxon>
        <taxon>Oryzoideae</taxon>
        <taxon>Oryzeae</taxon>
        <taxon>Zizaniinae</taxon>
        <taxon>Zizania</taxon>
    </lineage>
</organism>
<reference evidence="2" key="1">
    <citation type="journal article" date="2021" name="bioRxiv">
        <title>Whole Genome Assembly and Annotation of Northern Wild Rice, Zizania palustris L., Supports a Whole Genome Duplication in the Zizania Genus.</title>
        <authorList>
            <person name="Haas M."/>
            <person name="Kono T."/>
            <person name="Macchietto M."/>
            <person name="Millas R."/>
            <person name="McGilp L."/>
            <person name="Shao M."/>
            <person name="Duquette J."/>
            <person name="Hirsch C.N."/>
            <person name="Kimball J."/>
        </authorList>
    </citation>
    <scope>NUCLEOTIDE SEQUENCE</scope>
    <source>
        <tissue evidence="2">Fresh leaf tissue</tissue>
    </source>
</reference>
<proteinExistence type="predicted"/>
<evidence type="ECO:0000313" key="2">
    <source>
        <dbReference type="EMBL" id="KAG8091985.1"/>
    </source>
</evidence>
<evidence type="ECO:0000313" key="3">
    <source>
        <dbReference type="Proteomes" id="UP000729402"/>
    </source>
</evidence>
<feature type="transmembrane region" description="Helical" evidence="1">
    <location>
        <begin position="58"/>
        <end position="77"/>
    </location>
</feature>
<keyword evidence="1" id="KW-0472">Membrane</keyword>
<protein>
    <submittedName>
        <fullName evidence="2">Uncharacterized protein</fullName>
    </submittedName>
</protein>
<dbReference type="AlphaFoldDB" id="A0A8J5WK30"/>
<name>A0A8J5WK30_ZIZPA</name>
<sequence>MICCGRGGGRRCGQPWRSWLVSKVICHCVWIVERTKGSICCAEVSQTEYIMMMCMSNGFVLVSAEFHICLLLTLFLLENIEMSQNLEARWHCASVHAKCKARQGWSRIMGQVLRRHDRVPAVAVYVRFRKRHTFSPSSPCPCCSLLFCRPPPVEAPTCRCIRPVVVGESCGKTVSAEEREILRLRYTTLPPKSDVMCPPHE</sequence>
<keyword evidence="3" id="KW-1185">Reference proteome</keyword>
<reference evidence="2" key="2">
    <citation type="submission" date="2021-02" db="EMBL/GenBank/DDBJ databases">
        <authorList>
            <person name="Kimball J.A."/>
            <person name="Haas M.W."/>
            <person name="Macchietto M."/>
            <person name="Kono T."/>
            <person name="Duquette J."/>
            <person name="Shao M."/>
        </authorList>
    </citation>
    <scope>NUCLEOTIDE SEQUENCE</scope>
    <source>
        <tissue evidence="2">Fresh leaf tissue</tissue>
    </source>
</reference>
<gene>
    <name evidence="2" type="ORF">GUJ93_ZPchr0012g19509</name>
</gene>